<organism evidence="1 2">
    <name type="scientific">Pseudoduganella ginsengisoli</name>
    <dbReference type="NCBI Taxonomy" id="1462440"/>
    <lineage>
        <taxon>Bacteria</taxon>
        <taxon>Pseudomonadati</taxon>
        <taxon>Pseudomonadota</taxon>
        <taxon>Betaproteobacteria</taxon>
        <taxon>Burkholderiales</taxon>
        <taxon>Oxalobacteraceae</taxon>
        <taxon>Telluria group</taxon>
        <taxon>Pseudoduganella</taxon>
    </lineage>
</organism>
<evidence type="ECO:0000313" key="1">
    <source>
        <dbReference type="EMBL" id="MTW03740.1"/>
    </source>
</evidence>
<dbReference type="AlphaFoldDB" id="A0A6L6Q291"/>
<dbReference type="Proteomes" id="UP000484015">
    <property type="component" value="Unassembled WGS sequence"/>
</dbReference>
<protein>
    <submittedName>
        <fullName evidence="1">Type VI secretion system baseplate subunit TssG</fullName>
    </submittedName>
</protein>
<dbReference type="EMBL" id="WNLA01000011">
    <property type="protein sequence ID" value="MTW03740.1"/>
    <property type="molecule type" value="Genomic_DNA"/>
</dbReference>
<dbReference type="PANTHER" id="PTHR35564">
    <property type="match status" value="1"/>
</dbReference>
<accession>A0A6L6Q291</accession>
<dbReference type="NCBIfam" id="TIGR03347">
    <property type="entry name" value="VI_chp_1"/>
    <property type="match status" value="1"/>
</dbReference>
<dbReference type="PANTHER" id="PTHR35564:SF4">
    <property type="entry name" value="CYTOPLASMIC PROTEIN"/>
    <property type="match status" value="1"/>
</dbReference>
<keyword evidence="2" id="KW-1185">Reference proteome</keyword>
<name>A0A6L6Q291_9BURK</name>
<gene>
    <name evidence="1" type="primary">tssG</name>
    <name evidence="1" type="ORF">GM668_16785</name>
</gene>
<comment type="caution">
    <text evidence="1">The sequence shown here is derived from an EMBL/GenBank/DDBJ whole genome shotgun (WGS) entry which is preliminary data.</text>
</comment>
<dbReference type="Pfam" id="PF06996">
    <property type="entry name" value="T6SS_TssG"/>
    <property type="match status" value="1"/>
</dbReference>
<evidence type="ECO:0000313" key="2">
    <source>
        <dbReference type="Proteomes" id="UP000484015"/>
    </source>
</evidence>
<reference evidence="1 2" key="1">
    <citation type="submission" date="2019-11" db="EMBL/GenBank/DDBJ databases">
        <title>Type strains purchased from KCTC, JCM and DSMZ.</title>
        <authorList>
            <person name="Lu H."/>
        </authorList>
    </citation>
    <scope>NUCLEOTIDE SEQUENCE [LARGE SCALE GENOMIC DNA]</scope>
    <source>
        <strain evidence="1 2">KCTC 42409</strain>
    </source>
</reference>
<sequence length="376" mass="39681">MAQLREQPHDFDLFQAISLLERAEPDRAAVGTSVGLDEALRLTAQVSHSFAPSDIGALHDSRQPGPPLTLASPVLSLAGPGGPLPTPLSELLLERRRLRDTSGLEFLDIFNQRLLAFLYRSRRKHHLALSAAASDHAPLVRCLDAMASLGRAEGVRGPHGEQVWLRHAGVQGAAPRSMMTLLAVVRDRLGVRFGGKQFVGGWHTLAPDDRARLYSPGSSAPPQAGLGMGMALGARAWDQCAGLALDAPPLQPAQFAALLPGGKDNAMLTWLVGRHLQSAMQVELKLDLATKPATRLGDRSPVAPRLGLSAWLCSPAGEGASRENATAYAVNQAAAQGAGAHPGAAASHTPGSGGVRRAAHYRQPRFLLAIDAPEGN</sequence>
<dbReference type="InterPro" id="IPR010732">
    <property type="entry name" value="T6SS_TssG-like"/>
</dbReference>
<proteinExistence type="predicted"/>